<dbReference type="SUPFAM" id="SSF55874">
    <property type="entry name" value="ATPase domain of HSP90 chaperone/DNA topoisomerase II/histidine kinase"/>
    <property type="match status" value="1"/>
</dbReference>
<evidence type="ECO:0000313" key="13">
    <source>
        <dbReference type="EMBL" id="GAK59950.1"/>
    </source>
</evidence>
<evidence type="ECO:0000259" key="11">
    <source>
        <dbReference type="PROSITE" id="PS50112"/>
    </source>
</evidence>
<keyword evidence="3 7" id="KW-0597">Phosphoprotein</keyword>
<dbReference type="PROSITE" id="PS50113">
    <property type="entry name" value="PAC"/>
    <property type="match status" value="1"/>
</dbReference>
<dbReference type="InterPro" id="IPR035965">
    <property type="entry name" value="PAS-like_dom_sf"/>
</dbReference>
<dbReference type="InterPro" id="IPR036097">
    <property type="entry name" value="HisK_dim/P_sf"/>
</dbReference>
<dbReference type="SUPFAM" id="SSF47384">
    <property type="entry name" value="Homodimeric domain of signal transducing histidine kinase"/>
    <property type="match status" value="1"/>
</dbReference>
<dbReference type="InterPro" id="IPR000700">
    <property type="entry name" value="PAS-assoc_C"/>
</dbReference>
<feature type="domain" description="PAC" evidence="12">
    <location>
        <begin position="215"/>
        <end position="266"/>
    </location>
</feature>
<evidence type="ECO:0000256" key="6">
    <source>
        <dbReference type="ARBA" id="ARBA00023012"/>
    </source>
</evidence>
<feature type="coiled-coil region" evidence="8">
    <location>
        <begin position="257"/>
        <end position="302"/>
    </location>
</feature>
<dbReference type="SMART" id="SM00388">
    <property type="entry name" value="HisKA"/>
    <property type="match status" value="1"/>
</dbReference>
<dbReference type="EC" id="2.7.13.3" evidence="2"/>
<dbReference type="FunFam" id="1.10.287.130:FF:000001">
    <property type="entry name" value="Two-component sensor histidine kinase"/>
    <property type="match status" value="1"/>
</dbReference>
<dbReference type="InterPro" id="IPR036890">
    <property type="entry name" value="HATPase_C_sf"/>
</dbReference>
<dbReference type="HOGENOM" id="CLU_000445_114_15_0"/>
<keyword evidence="6" id="KW-0902">Two-component regulatory system</keyword>
<dbReference type="InterPro" id="IPR005467">
    <property type="entry name" value="His_kinase_dom"/>
</dbReference>
<keyword evidence="14" id="KW-1185">Reference proteome</keyword>
<dbReference type="InterPro" id="IPR001610">
    <property type="entry name" value="PAC"/>
</dbReference>
<keyword evidence="8" id="KW-0175">Coiled coil</keyword>
<dbReference type="Gene3D" id="1.10.287.130">
    <property type="match status" value="1"/>
</dbReference>
<dbReference type="CDD" id="cd00082">
    <property type="entry name" value="HisKA"/>
    <property type="match status" value="1"/>
</dbReference>
<sequence length="766" mass="87913">MEILFREKERQRTQSALYESETRYRELADSITDIFFALDNHLTITYWNKATEHLTGMPADKALGKPLYDIFPRIKETQVEAVYFKVKETQQPYSFIQPYPLKEKPAFFEISVYPSRDGVSVFAKNVTYHKQMEEALKKSWDYLQNLNNSLGDAIFTVSLPEQTIDYVNKAVEHIFGYTTEECIGKSTRVFFPDRKGYLFFARHLQAAIAQQRKILRTEQLLKRKNGGYFTAEITTTFLNETGDLTGIISIVRDVTDRKQMELALKQERASLAQKVEERTEELKHMNAELARASRLKDEFLANISHDLRTPLNAILGYAKILKKSRELTPLQYEGLNTIQSSGEQLLQLINDILELARIEAGHLELQPVDLHLPEFLQHIVNIIRMRSEPKGIVFVYDPVLNLPSGIRADKKRLHEILINLLDNAVKFTDQGKVTFRVRCSEGHVPFTEPTKVPPVTHLRFEVQDTGPGIPDDHLEEIFLPFQRLNLHHQAIEGTGLGLAISRQFVKMMGGELSVQSTPGEGSLFWFEISVPIISTNFSEVDIHQPEIIGYHGKRQTILLVDDKEVNRAVLRNILLPLGFEVLEAENGRQCLELVVQKHPDVILLDLRMPEADGFETARQIRHTEGVSATIIIAISASTLEKTQKRSLEAGCNLFLAKPLELDRLLEALQTYLHVQWIYQVPEPLPPSQLFQNDQILSIRLPTEERTMLKKFAQCGNITRILKYLDMLEQQGETYLPFVTALRKLAKNFQMKNILELLDQMEEQHES</sequence>
<dbReference type="SMART" id="SM00448">
    <property type="entry name" value="REC"/>
    <property type="match status" value="1"/>
</dbReference>
<organism evidence="13">
    <name type="scientific">Vecturithrix granuli</name>
    <dbReference type="NCBI Taxonomy" id="1499967"/>
    <lineage>
        <taxon>Bacteria</taxon>
        <taxon>Candidatus Moduliflexota</taxon>
        <taxon>Candidatus Vecturitrichia</taxon>
        <taxon>Candidatus Vecturitrichales</taxon>
        <taxon>Candidatus Vecturitrichaceae</taxon>
        <taxon>Candidatus Vecturithrix</taxon>
    </lineage>
</organism>
<dbReference type="Gene3D" id="3.30.565.10">
    <property type="entry name" value="Histidine kinase-like ATPase, C-terminal domain"/>
    <property type="match status" value="1"/>
</dbReference>
<keyword evidence="5" id="KW-0418">Kinase</keyword>
<feature type="domain" description="PAS" evidence="11">
    <location>
        <begin position="139"/>
        <end position="211"/>
    </location>
</feature>
<evidence type="ECO:0000259" key="12">
    <source>
        <dbReference type="PROSITE" id="PS50113"/>
    </source>
</evidence>
<comment type="catalytic activity">
    <reaction evidence="1">
        <text>ATP + protein L-histidine = ADP + protein N-phospho-L-histidine.</text>
        <dbReference type="EC" id="2.7.13.3"/>
    </reaction>
</comment>
<proteinExistence type="predicted"/>
<name>A0A081C5U5_VECG1</name>
<dbReference type="InterPro" id="IPR003661">
    <property type="entry name" value="HisK_dim/P_dom"/>
</dbReference>
<dbReference type="FunFam" id="3.30.565.10:FF:000010">
    <property type="entry name" value="Sensor histidine kinase RcsC"/>
    <property type="match status" value="1"/>
</dbReference>
<dbReference type="CDD" id="cd00130">
    <property type="entry name" value="PAS"/>
    <property type="match status" value="2"/>
</dbReference>
<evidence type="ECO:0000256" key="5">
    <source>
        <dbReference type="ARBA" id="ARBA00022777"/>
    </source>
</evidence>
<evidence type="ECO:0000256" key="3">
    <source>
        <dbReference type="ARBA" id="ARBA00022553"/>
    </source>
</evidence>
<dbReference type="GO" id="GO:0000155">
    <property type="term" value="F:phosphorelay sensor kinase activity"/>
    <property type="evidence" value="ECO:0007669"/>
    <property type="project" value="InterPro"/>
</dbReference>
<dbReference type="PANTHER" id="PTHR43047">
    <property type="entry name" value="TWO-COMPONENT HISTIDINE PROTEIN KINASE"/>
    <property type="match status" value="1"/>
</dbReference>
<dbReference type="CDD" id="cd17546">
    <property type="entry name" value="REC_hyHK_CKI1_RcsC-like"/>
    <property type="match status" value="1"/>
</dbReference>
<dbReference type="PRINTS" id="PR00344">
    <property type="entry name" value="BCTRLSENSOR"/>
</dbReference>
<evidence type="ECO:0000256" key="4">
    <source>
        <dbReference type="ARBA" id="ARBA00022679"/>
    </source>
</evidence>
<dbReference type="InterPro" id="IPR003594">
    <property type="entry name" value="HATPase_dom"/>
</dbReference>
<dbReference type="InterPro" id="IPR004358">
    <property type="entry name" value="Sig_transdc_His_kin-like_C"/>
</dbReference>
<dbReference type="EMBL" id="DF820471">
    <property type="protein sequence ID" value="GAK59950.1"/>
    <property type="molecule type" value="Genomic_DNA"/>
</dbReference>
<dbReference type="SMART" id="SM00387">
    <property type="entry name" value="HATPase_c"/>
    <property type="match status" value="1"/>
</dbReference>
<dbReference type="Gene3D" id="3.40.50.2300">
    <property type="match status" value="1"/>
</dbReference>
<dbReference type="CDD" id="cd16922">
    <property type="entry name" value="HATPase_EvgS-ArcB-TorS-like"/>
    <property type="match status" value="1"/>
</dbReference>
<reference evidence="13" key="1">
    <citation type="journal article" date="2015" name="PeerJ">
        <title>First genomic representation of candidate bacterial phylum KSB3 points to enhanced environmental sensing as a trigger of wastewater bulking.</title>
        <authorList>
            <person name="Sekiguchi Y."/>
            <person name="Ohashi A."/>
            <person name="Parks D.H."/>
            <person name="Yamauchi T."/>
            <person name="Tyson G.W."/>
            <person name="Hugenholtz P."/>
        </authorList>
    </citation>
    <scope>NUCLEOTIDE SEQUENCE [LARGE SCALE GENOMIC DNA]</scope>
</reference>
<feature type="domain" description="Response regulatory" evidence="10">
    <location>
        <begin position="556"/>
        <end position="672"/>
    </location>
</feature>
<keyword evidence="4" id="KW-0808">Transferase</keyword>
<evidence type="ECO:0000256" key="7">
    <source>
        <dbReference type="PROSITE-ProRule" id="PRU00169"/>
    </source>
</evidence>
<gene>
    <name evidence="13" type="ORF">U27_06936</name>
</gene>
<dbReference type="NCBIfam" id="TIGR00229">
    <property type="entry name" value="sensory_box"/>
    <property type="match status" value="2"/>
</dbReference>
<protein>
    <recommendedName>
        <fullName evidence="2">histidine kinase</fullName>
        <ecNumber evidence="2">2.7.13.3</ecNumber>
    </recommendedName>
</protein>
<dbReference type="InterPro" id="IPR011006">
    <property type="entry name" value="CheY-like_superfamily"/>
</dbReference>
<dbReference type="AlphaFoldDB" id="A0A081C5U5"/>
<dbReference type="eggNOG" id="COG2205">
    <property type="taxonomic scope" value="Bacteria"/>
</dbReference>
<dbReference type="STRING" id="1499967.U27_06936"/>
<evidence type="ECO:0000256" key="1">
    <source>
        <dbReference type="ARBA" id="ARBA00000085"/>
    </source>
</evidence>
<evidence type="ECO:0000259" key="10">
    <source>
        <dbReference type="PROSITE" id="PS50110"/>
    </source>
</evidence>
<feature type="domain" description="PAS" evidence="11">
    <location>
        <begin position="20"/>
        <end position="71"/>
    </location>
</feature>
<evidence type="ECO:0000256" key="2">
    <source>
        <dbReference type="ARBA" id="ARBA00012438"/>
    </source>
</evidence>
<dbReference type="Pfam" id="PF02518">
    <property type="entry name" value="HATPase_c"/>
    <property type="match status" value="1"/>
</dbReference>
<evidence type="ECO:0000259" key="9">
    <source>
        <dbReference type="PROSITE" id="PS50109"/>
    </source>
</evidence>
<dbReference type="Gene3D" id="3.30.450.20">
    <property type="entry name" value="PAS domain"/>
    <property type="match status" value="2"/>
</dbReference>
<accession>A0A081C5U5</accession>
<dbReference type="SMART" id="SM00086">
    <property type="entry name" value="PAC"/>
    <property type="match status" value="1"/>
</dbReference>
<dbReference type="Proteomes" id="UP000030661">
    <property type="component" value="Unassembled WGS sequence"/>
</dbReference>
<dbReference type="PROSITE" id="PS50110">
    <property type="entry name" value="RESPONSE_REGULATORY"/>
    <property type="match status" value="1"/>
</dbReference>
<dbReference type="InterPro" id="IPR001789">
    <property type="entry name" value="Sig_transdc_resp-reg_receiver"/>
</dbReference>
<dbReference type="Pfam" id="PF08448">
    <property type="entry name" value="PAS_4"/>
    <property type="match status" value="2"/>
</dbReference>
<dbReference type="PROSITE" id="PS50109">
    <property type="entry name" value="HIS_KIN"/>
    <property type="match status" value="1"/>
</dbReference>
<dbReference type="Pfam" id="PF00512">
    <property type="entry name" value="HisKA"/>
    <property type="match status" value="1"/>
</dbReference>
<dbReference type="InterPro" id="IPR000014">
    <property type="entry name" value="PAS"/>
</dbReference>
<evidence type="ECO:0000256" key="8">
    <source>
        <dbReference type="SAM" id="Coils"/>
    </source>
</evidence>
<feature type="modified residue" description="4-aspartylphosphate" evidence="7">
    <location>
        <position position="605"/>
    </location>
</feature>
<dbReference type="PANTHER" id="PTHR43047:SF64">
    <property type="entry name" value="HISTIDINE KINASE CONTAINING CHEY-HOMOLOGOUS RECEIVER DOMAIN AND PAS DOMAIN-RELATED"/>
    <property type="match status" value="1"/>
</dbReference>
<dbReference type="InterPro" id="IPR013656">
    <property type="entry name" value="PAS_4"/>
</dbReference>
<feature type="domain" description="Histidine kinase" evidence="9">
    <location>
        <begin position="302"/>
        <end position="532"/>
    </location>
</feature>
<dbReference type="SUPFAM" id="SSF52172">
    <property type="entry name" value="CheY-like"/>
    <property type="match status" value="1"/>
</dbReference>
<dbReference type="SMART" id="SM00091">
    <property type="entry name" value="PAS"/>
    <property type="match status" value="2"/>
</dbReference>
<dbReference type="SUPFAM" id="SSF55785">
    <property type="entry name" value="PYP-like sensor domain (PAS domain)"/>
    <property type="match status" value="2"/>
</dbReference>
<dbReference type="Pfam" id="PF00072">
    <property type="entry name" value="Response_reg"/>
    <property type="match status" value="1"/>
</dbReference>
<dbReference type="eggNOG" id="COG3706">
    <property type="taxonomic scope" value="Bacteria"/>
</dbReference>
<evidence type="ECO:0000313" key="14">
    <source>
        <dbReference type="Proteomes" id="UP000030661"/>
    </source>
</evidence>
<dbReference type="PROSITE" id="PS50112">
    <property type="entry name" value="PAS"/>
    <property type="match status" value="2"/>
</dbReference>